<dbReference type="AlphaFoldDB" id="X8BHU1"/>
<organism evidence="4">
    <name type="scientific">Mycobacterium xenopi 4042</name>
    <dbReference type="NCBI Taxonomy" id="1299334"/>
    <lineage>
        <taxon>Bacteria</taxon>
        <taxon>Bacillati</taxon>
        <taxon>Actinomycetota</taxon>
        <taxon>Actinomycetes</taxon>
        <taxon>Mycobacteriales</taxon>
        <taxon>Mycobacteriaceae</taxon>
        <taxon>Mycobacterium</taxon>
    </lineage>
</organism>
<feature type="compositionally biased region" description="Basic residues" evidence="2">
    <location>
        <begin position="340"/>
        <end position="360"/>
    </location>
</feature>
<comment type="caution">
    <text evidence="4">The sequence shown here is derived from an EMBL/GenBank/DDBJ whole genome shotgun (WGS) entry which is preliminary data.</text>
</comment>
<evidence type="ECO:0000256" key="1">
    <source>
        <dbReference type="ARBA" id="ARBA00010652"/>
    </source>
</evidence>
<accession>X8BHU1</accession>
<comment type="similarity">
    <text evidence="1">Belongs to the mycobacterial PPE family.</text>
</comment>
<name>X8BHU1_MYCXE</name>
<dbReference type="Pfam" id="PF00823">
    <property type="entry name" value="PPE"/>
    <property type="match status" value="1"/>
</dbReference>
<dbReference type="PATRIC" id="fig|1299334.3.peg.4654"/>
<dbReference type="InterPro" id="IPR038332">
    <property type="entry name" value="PPE_sf"/>
</dbReference>
<reference evidence="4" key="1">
    <citation type="submission" date="2014-01" db="EMBL/GenBank/DDBJ databases">
        <authorList>
            <person name="Brown-Elliot B."/>
            <person name="Wallace R."/>
            <person name="Lenaerts A."/>
            <person name="Ordway D."/>
            <person name="DeGroote M.A."/>
            <person name="Parker T."/>
            <person name="Sizemore C."/>
            <person name="Tallon L.J."/>
            <person name="Sadzewicz L.K."/>
            <person name="Sengamalay N."/>
            <person name="Fraser C.M."/>
            <person name="Hine E."/>
            <person name="Shefchek K.A."/>
            <person name="Das S.P."/>
            <person name="Tettelin H."/>
        </authorList>
    </citation>
    <scope>NUCLEOTIDE SEQUENCE [LARGE SCALE GENOMIC DNA]</scope>
    <source>
        <strain evidence="4">4042</strain>
    </source>
</reference>
<feature type="compositionally biased region" description="Basic residues" evidence="2">
    <location>
        <begin position="370"/>
        <end position="380"/>
    </location>
</feature>
<dbReference type="GO" id="GO:0052572">
    <property type="term" value="P:response to host immune response"/>
    <property type="evidence" value="ECO:0007669"/>
    <property type="project" value="TreeGrafter"/>
</dbReference>
<evidence type="ECO:0000256" key="2">
    <source>
        <dbReference type="SAM" id="MobiDB-lite"/>
    </source>
</evidence>
<gene>
    <name evidence="4" type="ORF">I553_6500</name>
</gene>
<sequence length="484" mass="50600">MDFGLLPPEVNSGRMYAGAGAGPITAAAEAWDGLAVQLRSAADEYSSAITGLTTSWRGPSSTTMASAAAPYAAWMRVTATQAEQAATQARAAAAAYETAFAAVVPPPVIAANRSQLASLVATNILGQNTAAIAATEAQYAEMWAHDVATMYSYAAASAAATRLTPFTPPPPTANGDGTVASAAATSAGNAQSTLSHLMSQVPSALQSAAAPAAADPPDPLSSFLSFITGSTDPAAQFSTLSAYVEAVPKLILPANDVLITLIFGFVSGVRGCKTCCPPRVWQLPAKLWQRGSGQARRRSVRLVRPRQRFQPGWASRASSGRCRFPSLGGSHPDGQAGRQRVVRHQRCGRPGGHRRRRRRFGWSAGPGRFGRWRNGRHCASHPRCNPGPRRPTESGQNERHAGEAQACPRRAVAKARVGAALAYRSGTSSESARSTVEDTGHPRGAFVRHRQADRAAESTVGLAPRPARADSAPGCFACCLPTGG</sequence>
<feature type="region of interest" description="Disordered" evidence="2">
    <location>
        <begin position="313"/>
        <end position="409"/>
    </location>
</feature>
<protein>
    <submittedName>
        <fullName evidence="4">PPE family protein</fullName>
    </submittedName>
</protein>
<dbReference type="EMBL" id="JAOB01000042">
    <property type="protein sequence ID" value="EUA42640.1"/>
    <property type="molecule type" value="Genomic_DNA"/>
</dbReference>
<evidence type="ECO:0000259" key="3">
    <source>
        <dbReference type="Pfam" id="PF00823"/>
    </source>
</evidence>
<proteinExistence type="inferred from homology"/>
<evidence type="ECO:0000313" key="4">
    <source>
        <dbReference type="EMBL" id="EUA42640.1"/>
    </source>
</evidence>
<dbReference type="FunFam" id="1.20.1260.20:FF:000001">
    <property type="entry name" value="PPE family protein PPE41"/>
    <property type="match status" value="1"/>
</dbReference>
<dbReference type="InterPro" id="IPR000030">
    <property type="entry name" value="PPE_dom"/>
</dbReference>
<feature type="compositionally biased region" description="Basic and acidic residues" evidence="2">
    <location>
        <begin position="390"/>
        <end position="402"/>
    </location>
</feature>
<dbReference type="SUPFAM" id="SSF140459">
    <property type="entry name" value="PE/PPE dimer-like"/>
    <property type="match status" value="1"/>
</dbReference>
<feature type="domain" description="PPE" evidence="3">
    <location>
        <begin position="2"/>
        <end position="164"/>
    </location>
</feature>
<dbReference type="PANTHER" id="PTHR46766">
    <property type="entry name" value="GLUTAMINE-RICH PROTEIN 2"/>
    <property type="match status" value="1"/>
</dbReference>
<dbReference type="PANTHER" id="PTHR46766:SF1">
    <property type="entry name" value="GLUTAMINE-RICH PROTEIN 2"/>
    <property type="match status" value="1"/>
</dbReference>
<dbReference type="Gene3D" id="1.20.1260.20">
    <property type="entry name" value="PPE superfamily"/>
    <property type="match status" value="1"/>
</dbReference>